<reference evidence="3" key="1">
    <citation type="journal article" date="2022" name="Int. J. Mol. Sci.">
        <title>Draft Genome of Tanacetum Coccineum: Genomic Comparison of Closely Related Tanacetum-Family Plants.</title>
        <authorList>
            <person name="Yamashiro T."/>
            <person name="Shiraishi A."/>
            <person name="Nakayama K."/>
            <person name="Satake H."/>
        </authorList>
    </citation>
    <scope>NUCLEOTIDE SEQUENCE</scope>
</reference>
<name>A0ABQ5BQE3_9ASTR</name>
<dbReference type="EMBL" id="BQNB010013443">
    <property type="protein sequence ID" value="GJT16052.1"/>
    <property type="molecule type" value="Genomic_DNA"/>
</dbReference>
<evidence type="ECO:0000256" key="2">
    <source>
        <dbReference type="SAM" id="Phobius"/>
    </source>
</evidence>
<keyword evidence="4" id="KW-1185">Reference proteome</keyword>
<evidence type="ECO:0000256" key="1">
    <source>
        <dbReference type="SAM" id="MobiDB-lite"/>
    </source>
</evidence>
<accession>A0ABQ5BQE3</accession>
<evidence type="ECO:0000313" key="3">
    <source>
        <dbReference type="EMBL" id="GJT16052.1"/>
    </source>
</evidence>
<keyword evidence="2" id="KW-0812">Transmembrane</keyword>
<protein>
    <submittedName>
        <fullName evidence="3">Uncharacterized protein</fullName>
    </submittedName>
</protein>
<evidence type="ECO:0000313" key="4">
    <source>
        <dbReference type="Proteomes" id="UP001151760"/>
    </source>
</evidence>
<dbReference type="Proteomes" id="UP001151760">
    <property type="component" value="Unassembled WGS sequence"/>
</dbReference>
<feature type="region of interest" description="Disordered" evidence="1">
    <location>
        <begin position="110"/>
        <end position="149"/>
    </location>
</feature>
<feature type="compositionally biased region" description="Acidic residues" evidence="1">
    <location>
        <begin position="127"/>
        <end position="148"/>
    </location>
</feature>
<comment type="caution">
    <text evidence="3">The sequence shown here is derived from an EMBL/GenBank/DDBJ whole genome shotgun (WGS) entry which is preliminary data.</text>
</comment>
<reference evidence="3" key="2">
    <citation type="submission" date="2022-01" db="EMBL/GenBank/DDBJ databases">
        <authorList>
            <person name="Yamashiro T."/>
            <person name="Shiraishi A."/>
            <person name="Satake H."/>
            <person name="Nakayama K."/>
        </authorList>
    </citation>
    <scope>NUCLEOTIDE SEQUENCE</scope>
</reference>
<gene>
    <name evidence="3" type="ORF">Tco_0874758</name>
</gene>
<keyword evidence="2" id="KW-1133">Transmembrane helix</keyword>
<sequence length="321" mass="36031">MEQMTTLRDLVDQVIQKKEEEKRIAEEQAAKDRSWKIPICYDDDEDNTIAITPVSPIEEPDNSLSMGDEHLDTIPETESDEFIKSSVENLVPIPSESEGIPDKMCDVPLCNNPTPPNALKEHSETIIDSDDDNSSSDDDSPYGEDIEYFDASPPDVEIVSLEVVEIVDPEVGRIDNDILLTIKDDILREKLLNVNLLIAKIDSLRDNPTPNIPKLECFKFKIEPDPGDLTSIDLGIRKNASTTNVNVPLEDDQSSIFAYVVWIFLAFLTYPVVPPYLLSTRNEDTIFDPGISIYHSFMPDVSHRSELSIQFNVSPDGHALK</sequence>
<keyword evidence="2" id="KW-0472">Membrane</keyword>
<feature type="transmembrane region" description="Helical" evidence="2">
    <location>
        <begin position="256"/>
        <end position="273"/>
    </location>
</feature>
<organism evidence="3 4">
    <name type="scientific">Tanacetum coccineum</name>
    <dbReference type="NCBI Taxonomy" id="301880"/>
    <lineage>
        <taxon>Eukaryota</taxon>
        <taxon>Viridiplantae</taxon>
        <taxon>Streptophyta</taxon>
        <taxon>Embryophyta</taxon>
        <taxon>Tracheophyta</taxon>
        <taxon>Spermatophyta</taxon>
        <taxon>Magnoliopsida</taxon>
        <taxon>eudicotyledons</taxon>
        <taxon>Gunneridae</taxon>
        <taxon>Pentapetalae</taxon>
        <taxon>asterids</taxon>
        <taxon>campanulids</taxon>
        <taxon>Asterales</taxon>
        <taxon>Asteraceae</taxon>
        <taxon>Asteroideae</taxon>
        <taxon>Anthemideae</taxon>
        <taxon>Anthemidinae</taxon>
        <taxon>Tanacetum</taxon>
    </lineage>
</organism>
<proteinExistence type="predicted"/>